<dbReference type="PROSITE" id="PS51349">
    <property type="entry name" value="FMN_HYDROXY_ACID_DH_2"/>
    <property type="match status" value="1"/>
</dbReference>
<dbReference type="OrthoDB" id="25826at2759"/>
<dbReference type="InterPro" id="IPR012133">
    <property type="entry name" value="Alpha-hydoxy_acid_DH_FMN"/>
</dbReference>
<evidence type="ECO:0000259" key="9">
    <source>
        <dbReference type="PROSITE" id="PS51349"/>
    </source>
</evidence>
<organism evidence="10 11">
    <name type="scientific">Amphibalanus amphitrite</name>
    <name type="common">Striped barnacle</name>
    <name type="synonym">Balanus amphitrite</name>
    <dbReference type="NCBI Taxonomy" id="1232801"/>
    <lineage>
        <taxon>Eukaryota</taxon>
        <taxon>Metazoa</taxon>
        <taxon>Ecdysozoa</taxon>
        <taxon>Arthropoda</taxon>
        <taxon>Crustacea</taxon>
        <taxon>Multicrustacea</taxon>
        <taxon>Cirripedia</taxon>
        <taxon>Thoracica</taxon>
        <taxon>Thoracicalcarea</taxon>
        <taxon>Balanomorpha</taxon>
        <taxon>Balanoidea</taxon>
        <taxon>Balanidae</taxon>
        <taxon>Amphibalaninae</taxon>
        <taxon>Amphibalanus</taxon>
    </lineage>
</organism>
<dbReference type="InterPro" id="IPR013785">
    <property type="entry name" value="Aldolase_TIM"/>
</dbReference>
<sequence>MSALPAPPSQTMSSVVCCIDDLERSALARLDKNTNGYYNAGADAEQTLKENVTAYQRYRLRPRALVDISHVDLTQTVLGHRVSMPIGVAPSAMQKLAHPDGECANARAAEAMGTIYTLSTISTSSIEEVAAAAPKAVKWFQLYVLKNRDMTQRMVERAERAGFSALVLTVDAQMFGKRLADVRNGFKLPPHLSLANFDEEYKKNVKGSVEQSSGISHFVTSQFDPSLCWTDLAWLRSITKLPVLVKGIMTPEDALLAAEHGAGGVIVSNHGGRQLDGCLAAVDALRPVVAALAGRLPVFMDGGVRRGTDVIKALALGAQMVFVGRPMLWGLAYDGQRGAQLALTLLRDELRLAMGLCGEQLTALGREG</sequence>
<dbReference type="Gene3D" id="3.20.20.70">
    <property type="entry name" value="Aldolase class I"/>
    <property type="match status" value="1"/>
</dbReference>
<dbReference type="PROSITE" id="PS00557">
    <property type="entry name" value="FMN_HYDROXY_ACID_DH_1"/>
    <property type="match status" value="1"/>
</dbReference>
<feature type="binding site" evidence="8">
    <location>
        <position position="270"/>
    </location>
    <ligand>
        <name>glyoxylate</name>
        <dbReference type="ChEBI" id="CHEBI:36655"/>
    </ligand>
</feature>
<feature type="binding site" evidence="8">
    <location>
        <position position="273"/>
    </location>
    <ligand>
        <name>glyoxylate</name>
        <dbReference type="ChEBI" id="CHEBI:36655"/>
    </ligand>
</feature>
<evidence type="ECO:0000313" key="10">
    <source>
        <dbReference type="EMBL" id="KAF0290241.1"/>
    </source>
</evidence>
<evidence type="ECO:0000256" key="1">
    <source>
        <dbReference type="ARBA" id="ARBA00001917"/>
    </source>
</evidence>
<dbReference type="PIRSF" id="PIRSF000138">
    <property type="entry name" value="Al-hdrx_acd_dh"/>
    <property type="match status" value="1"/>
</dbReference>
<comment type="similarity">
    <text evidence="4">Belongs to the FMN-dependent alpha-hydroxy acid dehydrogenase family.</text>
</comment>
<feature type="domain" description="FMN hydroxy acid dehydrogenase" evidence="9">
    <location>
        <begin position="11"/>
        <end position="368"/>
    </location>
</feature>
<dbReference type="EMBL" id="VIIS01001968">
    <property type="protein sequence ID" value="KAF0290241.1"/>
    <property type="molecule type" value="Genomic_DNA"/>
</dbReference>
<evidence type="ECO:0000256" key="5">
    <source>
        <dbReference type="ARBA" id="ARBA00029325"/>
    </source>
</evidence>
<keyword evidence="11" id="KW-1185">Reference proteome</keyword>
<dbReference type="Pfam" id="PF01070">
    <property type="entry name" value="FMN_dh"/>
    <property type="match status" value="1"/>
</dbReference>
<dbReference type="PANTHER" id="PTHR10578:SF149">
    <property type="entry name" value="2-HYDROXYACID OXIDASE 2"/>
    <property type="match status" value="1"/>
</dbReference>
<dbReference type="InterPro" id="IPR037396">
    <property type="entry name" value="FMN_HAD"/>
</dbReference>
<dbReference type="AlphaFoldDB" id="A0A6A4VLL8"/>
<feature type="binding site" evidence="8">
    <location>
        <position position="143"/>
    </location>
    <ligand>
        <name>glyoxylate</name>
        <dbReference type="ChEBI" id="CHEBI:36655"/>
    </ligand>
</feature>
<dbReference type="FunFam" id="3.20.20.70:FF:000056">
    <property type="entry name" value="hydroxyacid oxidase 2"/>
    <property type="match status" value="1"/>
</dbReference>
<evidence type="ECO:0000256" key="6">
    <source>
        <dbReference type="ARBA" id="ARBA00029327"/>
    </source>
</evidence>
<dbReference type="InterPro" id="IPR000262">
    <property type="entry name" value="FMN-dep_DH"/>
</dbReference>
<keyword evidence="8" id="KW-0288">FMN</keyword>
<dbReference type="GO" id="GO:0003973">
    <property type="term" value="F:(S)-2-hydroxy-acid oxidase activity"/>
    <property type="evidence" value="ECO:0007669"/>
    <property type="project" value="UniProtKB-EC"/>
</dbReference>
<name>A0A6A4VLL8_AMPAM</name>
<gene>
    <name evidence="10" type="primary">Hao1</name>
    <name evidence="10" type="ORF">FJT64_011555</name>
</gene>
<evidence type="ECO:0000256" key="3">
    <source>
        <dbReference type="ARBA" id="ARBA00023002"/>
    </source>
</evidence>
<dbReference type="GO" id="GO:0005782">
    <property type="term" value="C:peroxisomal matrix"/>
    <property type="evidence" value="ECO:0007669"/>
    <property type="project" value="TreeGrafter"/>
</dbReference>
<evidence type="ECO:0000313" key="11">
    <source>
        <dbReference type="Proteomes" id="UP000440578"/>
    </source>
</evidence>
<comment type="cofactor">
    <cofactor evidence="1">
        <name>FMN</name>
        <dbReference type="ChEBI" id="CHEBI:58210"/>
    </cofactor>
</comment>
<dbReference type="EC" id="1.1.3.15" evidence="2"/>
<feature type="binding site" evidence="8">
    <location>
        <begin position="301"/>
        <end position="305"/>
    </location>
    <ligand>
        <name>FMN</name>
        <dbReference type="ChEBI" id="CHEBI:58210"/>
    </ligand>
</feature>
<feature type="binding site" evidence="8">
    <location>
        <position position="141"/>
    </location>
    <ligand>
        <name>FMN</name>
        <dbReference type="ChEBI" id="CHEBI:58210"/>
    </ligand>
</feature>
<proteinExistence type="inferred from homology"/>
<evidence type="ECO:0000256" key="4">
    <source>
        <dbReference type="ARBA" id="ARBA00024042"/>
    </source>
</evidence>
<dbReference type="PANTHER" id="PTHR10578">
    <property type="entry name" value="S -2-HYDROXY-ACID OXIDASE-RELATED"/>
    <property type="match status" value="1"/>
</dbReference>
<evidence type="ECO:0000256" key="7">
    <source>
        <dbReference type="PIRSR" id="PIRSR000138-1"/>
    </source>
</evidence>
<dbReference type="GO" id="GO:0010181">
    <property type="term" value="F:FMN binding"/>
    <property type="evidence" value="ECO:0007669"/>
    <property type="project" value="InterPro"/>
</dbReference>
<feature type="binding site" evidence="8">
    <location>
        <position position="178"/>
    </location>
    <ligand>
        <name>glyoxylate</name>
        <dbReference type="ChEBI" id="CHEBI:36655"/>
    </ligand>
</feature>
<keyword evidence="8" id="KW-0285">Flavoprotein</keyword>
<protein>
    <recommendedName>
        <fullName evidence="2">(S)-2-hydroxy-acid oxidase</fullName>
        <ecNumber evidence="2">1.1.3.15</ecNumber>
    </recommendedName>
</protein>
<feature type="binding site" evidence="8">
    <location>
        <position position="169"/>
    </location>
    <ligand>
        <name>FMN</name>
        <dbReference type="ChEBI" id="CHEBI:58210"/>
    </ligand>
</feature>
<feature type="binding site" evidence="8">
    <location>
        <position position="119"/>
    </location>
    <ligand>
        <name>FMN</name>
        <dbReference type="ChEBI" id="CHEBI:58210"/>
    </ligand>
</feature>
<dbReference type="InterPro" id="IPR008259">
    <property type="entry name" value="FMN_hydac_DH_AS"/>
</dbReference>
<accession>A0A6A4VLL8</accession>
<dbReference type="CDD" id="cd02809">
    <property type="entry name" value="alpha_hydroxyacid_oxid_FMN"/>
    <property type="match status" value="1"/>
</dbReference>
<dbReference type="GO" id="GO:0001561">
    <property type="term" value="P:fatty acid alpha-oxidation"/>
    <property type="evidence" value="ECO:0007669"/>
    <property type="project" value="TreeGrafter"/>
</dbReference>
<feature type="binding site" evidence="8">
    <location>
        <begin position="90"/>
        <end position="92"/>
    </location>
    <ligand>
        <name>FMN</name>
        <dbReference type="ChEBI" id="CHEBI:58210"/>
    </ligand>
</feature>
<comment type="catalytic activity">
    <reaction evidence="5">
        <text>a (2S)-2-hydroxycarboxylate + O2 = a 2-oxocarboxylate + H2O2</text>
        <dbReference type="Rhea" id="RHEA:16789"/>
        <dbReference type="ChEBI" id="CHEBI:15379"/>
        <dbReference type="ChEBI" id="CHEBI:16240"/>
        <dbReference type="ChEBI" id="CHEBI:35179"/>
        <dbReference type="ChEBI" id="CHEBI:58123"/>
        <dbReference type="EC" id="1.1.3.15"/>
    </reaction>
    <physiologicalReaction direction="left-to-right" evidence="5">
        <dbReference type="Rhea" id="RHEA:16790"/>
    </physiologicalReaction>
</comment>
<feature type="binding site" evidence="8">
    <location>
        <position position="37"/>
    </location>
    <ligand>
        <name>glyoxylate</name>
        <dbReference type="ChEBI" id="CHEBI:36655"/>
    </ligand>
</feature>
<feature type="active site" description="Proton acceptor" evidence="7">
    <location>
        <position position="270"/>
    </location>
</feature>
<evidence type="ECO:0000256" key="2">
    <source>
        <dbReference type="ARBA" id="ARBA00013087"/>
    </source>
</evidence>
<comment type="caution">
    <text evidence="10">The sequence shown here is derived from an EMBL/GenBank/DDBJ whole genome shotgun (WGS) entry which is preliminary data.</text>
</comment>
<dbReference type="Proteomes" id="UP000440578">
    <property type="component" value="Unassembled WGS sequence"/>
</dbReference>
<dbReference type="SUPFAM" id="SSF51395">
    <property type="entry name" value="FMN-linked oxidoreductases"/>
    <property type="match status" value="1"/>
</dbReference>
<evidence type="ECO:0000256" key="8">
    <source>
        <dbReference type="PIRSR" id="PIRSR000138-2"/>
    </source>
</evidence>
<feature type="binding site" evidence="8">
    <location>
        <position position="246"/>
    </location>
    <ligand>
        <name>FMN</name>
        <dbReference type="ChEBI" id="CHEBI:58210"/>
    </ligand>
</feature>
<keyword evidence="3" id="KW-0560">Oxidoreductase</keyword>
<reference evidence="10 11" key="1">
    <citation type="submission" date="2019-07" db="EMBL/GenBank/DDBJ databases">
        <title>Draft genome assembly of a fouling barnacle, Amphibalanus amphitrite (Darwin, 1854): The first reference genome for Thecostraca.</title>
        <authorList>
            <person name="Kim W."/>
        </authorList>
    </citation>
    <scope>NUCLEOTIDE SEQUENCE [LARGE SCALE GENOMIC DNA]</scope>
    <source>
        <strain evidence="10">SNU_AA5</strain>
        <tissue evidence="10">Soma without cirri and trophi</tissue>
    </source>
</reference>
<comment type="catalytic activity">
    <reaction evidence="6">
        <text>2-hydroxyoctanoate + O2 = 2-oxooctanoate + H2O2</text>
        <dbReference type="Rhea" id="RHEA:67940"/>
        <dbReference type="ChEBI" id="CHEBI:15379"/>
        <dbReference type="ChEBI" id="CHEBI:16240"/>
        <dbReference type="ChEBI" id="CHEBI:133514"/>
        <dbReference type="ChEBI" id="CHEBI:176689"/>
    </reaction>
    <physiologicalReaction direction="left-to-right" evidence="6">
        <dbReference type="Rhea" id="RHEA:67941"/>
    </physiologicalReaction>
</comment>
<feature type="binding site" evidence="8">
    <location>
        <begin position="324"/>
        <end position="325"/>
    </location>
    <ligand>
        <name>FMN</name>
        <dbReference type="ChEBI" id="CHEBI:58210"/>
    </ligand>
</feature>
<feature type="binding site" evidence="8">
    <location>
        <position position="268"/>
    </location>
    <ligand>
        <name>FMN</name>
        <dbReference type="ChEBI" id="CHEBI:58210"/>
    </ligand>
</feature>